<gene>
    <name evidence="1" type="ORF">POVCU1_065690</name>
</gene>
<evidence type="ECO:0000313" key="2">
    <source>
        <dbReference type="Proteomes" id="UP000078546"/>
    </source>
</evidence>
<dbReference type="Proteomes" id="UP000078546">
    <property type="component" value="Unassembled WGS sequence"/>
</dbReference>
<reference evidence="2" key="1">
    <citation type="submission" date="2016-05" db="EMBL/GenBank/DDBJ databases">
        <authorList>
            <person name="Naeem Raeece"/>
        </authorList>
    </citation>
    <scope>NUCLEOTIDE SEQUENCE [LARGE SCALE GENOMIC DNA]</scope>
</reference>
<sequence>MTSIKETIYNVANAFDIYKNKIGSHSDYEDSNGIGEFHLFNSSYLDGVENEHEKFCERVIRYLSHLKECSSLFYRDQGCRYLCYWIHHEVLKDLKPIDNTINLYKEFLKKYEEYDEYYKFEEYLKHFYSALLEIFLKLIELYGKFNLFIERKSTCSDCDCADASAKLFNNYVDDCYLGNDNDFCDELKNFKNTYENYMRIISSFLPLLYKFTPFGLWIYQRIGKIQNMWNNIIQEENHLLDNYEMKEDYSKKQYYKLLYNSS</sequence>
<organism evidence="1 2">
    <name type="scientific">Plasmodium ovale curtisi</name>
    <dbReference type="NCBI Taxonomy" id="864141"/>
    <lineage>
        <taxon>Eukaryota</taxon>
        <taxon>Sar</taxon>
        <taxon>Alveolata</taxon>
        <taxon>Apicomplexa</taxon>
        <taxon>Aconoidasida</taxon>
        <taxon>Haemosporida</taxon>
        <taxon>Plasmodiidae</taxon>
        <taxon>Plasmodium</taxon>
        <taxon>Plasmodium (Plasmodium)</taxon>
    </lineage>
</organism>
<name>A0A1A8XAI9_PLAOA</name>
<proteinExistence type="predicted"/>
<protein>
    <submittedName>
        <fullName evidence="1">PIR Superfamily Protein</fullName>
    </submittedName>
</protein>
<accession>A0A1A8XAI9</accession>
<dbReference type="AlphaFoldDB" id="A0A1A8XAI9"/>
<evidence type="ECO:0000313" key="1">
    <source>
        <dbReference type="EMBL" id="SBT01278.1"/>
    </source>
</evidence>
<dbReference type="EMBL" id="FLQV01002406">
    <property type="protein sequence ID" value="SBT01278.1"/>
    <property type="molecule type" value="Genomic_DNA"/>
</dbReference>